<dbReference type="GO" id="GO:0046496">
    <property type="term" value="P:nicotinamide nucleotide metabolic process"/>
    <property type="evidence" value="ECO:0007669"/>
    <property type="project" value="UniProtKB-UniRule"/>
</dbReference>
<evidence type="ECO:0000256" key="16">
    <source>
        <dbReference type="ARBA" id="ARBA00049209"/>
    </source>
</evidence>
<dbReference type="InterPro" id="IPR030677">
    <property type="entry name" value="Nnr"/>
</dbReference>
<feature type="binding site" evidence="18">
    <location>
        <position position="59"/>
    </location>
    <ligand>
        <name>K(+)</name>
        <dbReference type="ChEBI" id="CHEBI:29103"/>
    </ligand>
</feature>
<comment type="catalytic activity">
    <reaction evidence="16 17 19">
        <text>(6S)-NADPHX + ADP = AMP + phosphate + NADPH + H(+)</text>
        <dbReference type="Rhea" id="RHEA:32235"/>
        <dbReference type="ChEBI" id="CHEBI:15378"/>
        <dbReference type="ChEBI" id="CHEBI:43474"/>
        <dbReference type="ChEBI" id="CHEBI:57783"/>
        <dbReference type="ChEBI" id="CHEBI:64076"/>
        <dbReference type="ChEBI" id="CHEBI:456215"/>
        <dbReference type="ChEBI" id="CHEBI:456216"/>
        <dbReference type="EC" id="4.2.1.136"/>
    </reaction>
</comment>
<dbReference type="AlphaFoldDB" id="A0A9D1KWE9"/>
<keyword evidence="9 18" id="KW-0630">Potassium</keyword>
<reference evidence="22" key="2">
    <citation type="journal article" date="2021" name="PeerJ">
        <title>Extensive microbial diversity within the chicken gut microbiome revealed by metagenomics and culture.</title>
        <authorList>
            <person name="Gilroy R."/>
            <person name="Ravi A."/>
            <person name="Getino M."/>
            <person name="Pursley I."/>
            <person name="Horton D.L."/>
            <person name="Alikhan N.F."/>
            <person name="Baker D."/>
            <person name="Gharbi K."/>
            <person name="Hall N."/>
            <person name="Watson M."/>
            <person name="Adriaenssens E.M."/>
            <person name="Foster-Nyarko E."/>
            <person name="Jarju S."/>
            <person name="Secka A."/>
            <person name="Antonio M."/>
            <person name="Oren A."/>
            <person name="Chaudhuri R.R."/>
            <person name="La Ragione R."/>
            <person name="Hildebrand F."/>
            <person name="Pallen M.J."/>
        </authorList>
    </citation>
    <scope>NUCLEOTIDE SEQUENCE</scope>
    <source>
        <strain evidence="22">CHK187-14744</strain>
    </source>
</reference>
<evidence type="ECO:0000256" key="4">
    <source>
        <dbReference type="ARBA" id="ARBA00009524"/>
    </source>
</evidence>
<keyword evidence="6 17" id="KW-0547">Nucleotide-binding</keyword>
<reference evidence="22" key="1">
    <citation type="submission" date="2020-10" db="EMBL/GenBank/DDBJ databases">
        <authorList>
            <person name="Gilroy R."/>
        </authorList>
    </citation>
    <scope>NUCLEOTIDE SEQUENCE</scope>
    <source>
        <strain evidence="22">CHK187-14744</strain>
    </source>
</reference>
<comment type="function">
    <text evidence="14 19">Bifunctional enzyme that catalyzes the epimerization of the S- and R-forms of NAD(P)HX and the dehydration of the S-form of NAD(P)HX at the expense of ADP, which is converted to AMP. This allows the repair of both epimers of NAD(P)HX, a damaged form of NAD(P)H that is a result of enzymatic or heat-dependent hydration.</text>
</comment>
<dbReference type="PROSITE" id="PS01050">
    <property type="entry name" value="YJEF_C_2"/>
    <property type="match status" value="1"/>
</dbReference>
<feature type="binding site" evidence="18">
    <location>
        <begin position="124"/>
        <end position="130"/>
    </location>
    <ligand>
        <name>(6S)-NADPHX</name>
        <dbReference type="ChEBI" id="CHEBI:64076"/>
    </ligand>
</feature>
<comment type="similarity">
    <text evidence="18">Belongs to the NnrE/AIBP family.</text>
</comment>
<dbReference type="CDD" id="cd01171">
    <property type="entry name" value="YXKO-related"/>
    <property type="match status" value="1"/>
</dbReference>
<evidence type="ECO:0000256" key="5">
    <source>
        <dbReference type="ARBA" id="ARBA00022723"/>
    </source>
</evidence>
<evidence type="ECO:0000256" key="1">
    <source>
        <dbReference type="ARBA" id="ARBA00000013"/>
    </source>
</evidence>
<comment type="function">
    <text evidence="18">Catalyzes the epimerization of the S- and R-forms of NAD(P)HX, a damaged form of NAD(P)H that is a result of enzymatic or heat-dependent hydration. This is a prerequisite for the S-specific NAD(P)H-hydrate dehydratase to allow the repair of both epimers of NAD(P)HX.</text>
</comment>
<feature type="binding site" evidence="17">
    <location>
        <position position="441"/>
    </location>
    <ligand>
        <name>AMP</name>
        <dbReference type="ChEBI" id="CHEBI:456215"/>
    </ligand>
</feature>
<dbReference type="NCBIfam" id="TIGR00196">
    <property type="entry name" value="yjeF_cterm"/>
    <property type="match status" value="1"/>
</dbReference>
<organism evidence="22 23">
    <name type="scientific">Candidatus Onthocola gallistercoris</name>
    <dbReference type="NCBI Taxonomy" id="2840876"/>
    <lineage>
        <taxon>Bacteria</taxon>
        <taxon>Bacillati</taxon>
        <taxon>Bacillota</taxon>
        <taxon>Bacilli</taxon>
        <taxon>Candidatus Onthocola</taxon>
    </lineage>
</organism>
<accession>A0A9D1KWE9</accession>
<name>A0A9D1KWE9_9FIRM</name>
<comment type="caution">
    <text evidence="22">The sequence shown here is derived from an EMBL/GenBank/DDBJ whole genome shotgun (WGS) entry which is preliminary data.</text>
</comment>
<evidence type="ECO:0000256" key="14">
    <source>
        <dbReference type="ARBA" id="ARBA00025153"/>
    </source>
</evidence>
<comment type="similarity">
    <text evidence="3 19">In the N-terminal section; belongs to the NnrE/AIBP family.</text>
</comment>
<evidence type="ECO:0000259" key="21">
    <source>
        <dbReference type="PROSITE" id="PS51385"/>
    </source>
</evidence>
<evidence type="ECO:0000256" key="2">
    <source>
        <dbReference type="ARBA" id="ARBA00000909"/>
    </source>
</evidence>
<comment type="similarity">
    <text evidence="17">Belongs to the NnrD/CARKD family.</text>
</comment>
<feature type="binding site" evidence="17">
    <location>
        <position position="324"/>
    </location>
    <ligand>
        <name>(6S)-NADPHX</name>
        <dbReference type="ChEBI" id="CHEBI:64076"/>
    </ligand>
</feature>
<dbReference type="GO" id="GO:0005524">
    <property type="term" value="F:ATP binding"/>
    <property type="evidence" value="ECO:0007669"/>
    <property type="project" value="UniProtKB-UniRule"/>
</dbReference>
<dbReference type="PROSITE" id="PS51385">
    <property type="entry name" value="YJEF_N"/>
    <property type="match status" value="1"/>
</dbReference>
<dbReference type="NCBIfam" id="TIGR00197">
    <property type="entry name" value="yjeF_nterm"/>
    <property type="match status" value="1"/>
</dbReference>
<feature type="binding site" evidence="18">
    <location>
        <position position="135"/>
    </location>
    <ligand>
        <name>(6S)-NADPHX</name>
        <dbReference type="ChEBI" id="CHEBI:64076"/>
    </ligand>
</feature>
<evidence type="ECO:0000259" key="20">
    <source>
        <dbReference type="PROSITE" id="PS51383"/>
    </source>
</evidence>
<evidence type="ECO:0000256" key="13">
    <source>
        <dbReference type="ARBA" id="ARBA00023268"/>
    </source>
</evidence>
<feature type="binding site" evidence="17">
    <location>
        <begin position="412"/>
        <end position="416"/>
    </location>
    <ligand>
        <name>AMP</name>
        <dbReference type="ChEBI" id="CHEBI:456215"/>
    </ligand>
</feature>
<keyword evidence="8 17" id="KW-0521">NADP</keyword>
<comment type="function">
    <text evidence="17">Catalyzes the dehydration of the S-form of NAD(P)HX at the expense of ADP, which is converted to AMP. Together with NAD(P)HX epimerase, which catalyzes the epimerization of the S- and R-forms, the enzyme allows the repair of both epimers of NAD(P)HX, a damaged form of NAD(P)H that is a result of enzymatic or heat-dependent hydration.</text>
</comment>
<dbReference type="SUPFAM" id="SSF64153">
    <property type="entry name" value="YjeF N-terminal domain-like"/>
    <property type="match status" value="1"/>
</dbReference>
<feature type="binding site" evidence="17">
    <location>
        <position position="442"/>
    </location>
    <ligand>
        <name>(6S)-NADPHX</name>
        <dbReference type="ChEBI" id="CHEBI:64076"/>
    </ligand>
</feature>
<dbReference type="PANTHER" id="PTHR12592:SF0">
    <property type="entry name" value="ATP-DEPENDENT (S)-NAD(P)H-HYDRATE DEHYDRATASE"/>
    <property type="match status" value="1"/>
</dbReference>
<dbReference type="EC" id="4.2.1.136" evidence="19"/>
<dbReference type="PANTHER" id="PTHR12592">
    <property type="entry name" value="ATP-DEPENDENT (S)-NAD(P)H-HYDRATE DEHYDRATASE FAMILY MEMBER"/>
    <property type="match status" value="1"/>
</dbReference>
<evidence type="ECO:0000313" key="23">
    <source>
        <dbReference type="Proteomes" id="UP000824164"/>
    </source>
</evidence>
<dbReference type="InterPro" id="IPR036652">
    <property type="entry name" value="YjeF_N_dom_sf"/>
</dbReference>
<dbReference type="Pfam" id="PF03853">
    <property type="entry name" value="YjeF_N"/>
    <property type="match status" value="1"/>
</dbReference>
<feature type="domain" description="YjeF C-terminal" evidence="20">
    <location>
        <begin position="224"/>
        <end position="501"/>
    </location>
</feature>
<keyword evidence="5 18" id="KW-0479">Metal-binding</keyword>
<feature type="domain" description="YjeF N-terminal" evidence="21">
    <location>
        <begin position="10"/>
        <end position="215"/>
    </location>
</feature>
<evidence type="ECO:0000256" key="15">
    <source>
        <dbReference type="ARBA" id="ARBA00048238"/>
    </source>
</evidence>
<dbReference type="Gene3D" id="3.40.1190.20">
    <property type="match status" value="1"/>
</dbReference>
<evidence type="ECO:0000256" key="8">
    <source>
        <dbReference type="ARBA" id="ARBA00022857"/>
    </source>
</evidence>
<dbReference type="Pfam" id="PF01256">
    <property type="entry name" value="Carb_kinase"/>
    <property type="match status" value="1"/>
</dbReference>
<evidence type="ECO:0000256" key="9">
    <source>
        <dbReference type="ARBA" id="ARBA00022958"/>
    </source>
</evidence>
<evidence type="ECO:0000256" key="19">
    <source>
        <dbReference type="PIRNR" id="PIRNR017184"/>
    </source>
</evidence>
<dbReference type="EMBL" id="DVLT01000024">
    <property type="protein sequence ID" value="HIU02283.1"/>
    <property type="molecule type" value="Genomic_DNA"/>
</dbReference>
<gene>
    <name evidence="18" type="primary">nnrE</name>
    <name evidence="17" type="synonym">nnrD</name>
    <name evidence="22" type="ORF">IAB63_03410</name>
</gene>
<evidence type="ECO:0000256" key="3">
    <source>
        <dbReference type="ARBA" id="ARBA00006001"/>
    </source>
</evidence>
<dbReference type="InterPro" id="IPR000631">
    <property type="entry name" value="CARKD"/>
</dbReference>
<dbReference type="PROSITE" id="PS51383">
    <property type="entry name" value="YJEF_C_3"/>
    <property type="match status" value="1"/>
</dbReference>
<evidence type="ECO:0000256" key="6">
    <source>
        <dbReference type="ARBA" id="ARBA00022741"/>
    </source>
</evidence>
<dbReference type="InterPro" id="IPR017953">
    <property type="entry name" value="Carbohydrate_kinase_pred_CS"/>
</dbReference>
<dbReference type="Proteomes" id="UP000824164">
    <property type="component" value="Unassembled WGS sequence"/>
</dbReference>
<dbReference type="GO" id="GO:0052856">
    <property type="term" value="F:NAD(P)HX epimerase activity"/>
    <property type="evidence" value="ECO:0007669"/>
    <property type="project" value="UniProtKB-UniRule"/>
</dbReference>
<dbReference type="InterPro" id="IPR029056">
    <property type="entry name" value="Ribokinase-like"/>
</dbReference>
<comment type="cofactor">
    <cofactor evidence="17">
        <name>Mg(2+)</name>
        <dbReference type="ChEBI" id="CHEBI:18420"/>
    </cofactor>
</comment>
<dbReference type="HAMAP" id="MF_01966">
    <property type="entry name" value="NADHX_epimerase"/>
    <property type="match status" value="1"/>
</dbReference>
<comment type="cofactor">
    <cofactor evidence="18 19">
        <name>K(+)</name>
        <dbReference type="ChEBI" id="CHEBI:29103"/>
    </cofactor>
    <text evidence="18 19">Binds 1 potassium ion per subunit.</text>
</comment>
<feature type="binding site" evidence="18">
    <location>
        <position position="161"/>
    </location>
    <ligand>
        <name>K(+)</name>
        <dbReference type="ChEBI" id="CHEBI:29103"/>
    </ligand>
</feature>
<comment type="catalytic activity">
    <reaction evidence="2 18 19">
        <text>(6R)-NADPHX = (6S)-NADPHX</text>
        <dbReference type="Rhea" id="RHEA:32227"/>
        <dbReference type="ChEBI" id="CHEBI:64076"/>
        <dbReference type="ChEBI" id="CHEBI:64077"/>
        <dbReference type="EC" id="5.1.99.6"/>
    </reaction>
</comment>
<dbReference type="PIRSF" id="PIRSF017184">
    <property type="entry name" value="Nnr"/>
    <property type="match status" value="1"/>
</dbReference>
<feature type="binding site" evidence="18">
    <location>
        <position position="158"/>
    </location>
    <ligand>
        <name>(6S)-NADPHX</name>
        <dbReference type="ChEBI" id="CHEBI:64076"/>
    </ligand>
</feature>
<keyword evidence="11 18" id="KW-0413">Isomerase</keyword>
<feature type="binding site" evidence="17">
    <location>
        <position position="375"/>
    </location>
    <ligand>
        <name>(6S)-NADPHX</name>
        <dbReference type="ChEBI" id="CHEBI:64076"/>
    </ligand>
</feature>
<evidence type="ECO:0000256" key="17">
    <source>
        <dbReference type="HAMAP-Rule" id="MF_01965"/>
    </source>
</evidence>
<keyword evidence="7 17" id="KW-0067">ATP-binding</keyword>
<keyword evidence="13" id="KW-0511">Multifunctional enzyme</keyword>
<keyword evidence="10 17" id="KW-0520">NAD</keyword>
<evidence type="ECO:0000256" key="7">
    <source>
        <dbReference type="ARBA" id="ARBA00022840"/>
    </source>
</evidence>
<dbReference type="GO" id="GO:0046872">
    <property type="term" value="F:metal ion binding"/>
    <property type="evidence" value="ECO:0007669"/>
    <property type="project" value="UniProtKB-UniRule"/>
</dbReference>
<protein>
    <recommendedName>
        <fullName evidence="19">Bifunctional NAD(P)H-hydrate repair enzyme</fullName>
    </recommendedName>
    <alternativeName>
        <fullName evidence="19">Nicotinamide nucleotide repair protein</fullName>
    </alternativeName>
    <domain>
        <recommendedName>
            <fullName evidence="19">ADP-dependent (S)-NAD(P)H-hydrate dehydratase</fullName>
            <ecNumber evidence="19">4.2.1.136</ecNumber>
        </recommendedName>
        <alternativeName>
            <fullName evidence="19">ADP-dependent NAD(P)HX dehydratase</fullName>
        </alternativeName>
    </domain>
    <domain>
        <recommendedName>
            <fullName evidence="19">NAD(P)H-hydrate epimerase</fullName>
            <ecNumber evidence="19">5.1.99.6</ecNumber>
        </recommendedName>
    </domain>
</protein>
<proteinExistence type="inferred from homology"/>
<evidence type="ECO:0000256" key="12">
    <source>
        <dbReference type="ARBA" id="ARBA00023239"/>
    </source>
</evidence>
<comment type="catalytic activity">
    <reaction evidence="15 17 19">
        <text>(6S)-NADHX + ADP = AMP + phosphate + NADH + H(+)</text>
        <dbReference type="Rhea" id="RHEA:32223"/>
        <dbReference type="ChEBI" id="CHEBI:15378"/>
        <dbReference type="ChEBI" id="CHEBI:43474"/>
        <dbReference type="ChEBI" id="CHEBI:57945"/>
        <dbReference type="ChEBI" id="CHEBI:64074"/>
        <dbReference type="ChEBI" id="CHEBI:456215"/>
        <dbReference type="ChEBI" id="CHEBI:456216"/>
        <dbReference type="EC" id="4.2.1.136"/>
    </reaction>
</comment>
<dbReference type="HAMAP" id="MF_01965">
    <property type="entry name" value="NADHX_dehydratase"/>
    <property type="match status" value="1"/>
</dbReference>
<evidence type="ECO:0000256" key="10">
    <source>
        <dbReference type="ARBA" id="ARBA00023027"/>
    </source>
</evidence>
<dbReference type="EC" id="5.1.99.6" evidence="19"/>
<evidence type="ECO:0000256" key="18">
    <source>
        <dbReference type="HAMAP-Rule" id="MF_01966"/>
    </source>
</evidence>
<evidence type="ECO:0000256" key="11">
    <source>
        <dbReference type="ARBA" id="ARBA00023235"/>
    </source>
</evidence>
<sequence>MRFVTDGEEMQKIDHYTIDTLGYPSIVLMERAALAFVNCLCRELSKDERVLCVCGTGNNGGDGIAIARILYTKGYTSGFYLAGSEEKASQETKKELEMARNTGVPEYNTLDLSHVRVVVDALFGTGLCREVIGAYKDMVTKINDWRKGSERGRVWAVDIPSGLHAGTGQPLGAGIQADATVTFGLAKRGMILYPGRDIAGKVYVEDIGFPQKAIEKNRPLAHIYETSDLNRLPVRKNDSNKGSYGRLLIIAGSKDMAGAGYFAAKAASRMGIGLVRLLTPEVNRMIYQMMVPEAVLTSWTSESLTESMLCQALSWADTVVIGPGIGMQKEAEKLVYWTLKNIKIPLIMDADALNLIANHPEWLEWIPEDTVITPHMGEMARLTKSSIQILKIDPVGQALEYAKRRRLICVMKDAATVAASPAGSIYINTTGNHGMSAGGSGDVLAGVIGALISQGLTPWEAARLGVFIHGMAGDRAREMKGAYSMSANDLLDGLAHVTKRMDD</sequence>
<feature type="binding site" evidence="18">
    <location>
        <begin position="58"/>
        <end position="62"/>
    </location>
    <ligand>
        <name>(6S)-NADPHX</name>
        <dbReference type="ChEBI" id="CHEBI:64076"/>
    </ligand>
</feature>
<dbReference type="Gene3D" id="3.40.50.10260">
    <property type="entry name" value="YjeF N-terminal domain"/>
    <property type="match status" value="1"/>
</dbReference>
<feature type="binding site" evidence="17">
    <location>
        <position position="259"/>
    </location>
    <ligand>
        <name>(6S)-NADPHX</name>
        <dbReference type="ChEBI" id="CHEBI:64076"/>
    </ligand>
</feature>
<keyword evidence="12 17" id="KW-0456">Lyase</keyword>
<comment type="similarity">
    <text evidence="4 19">In the C-terminal section; belongs to the NnrD/CARKD family.</text>
</comment>
<comment type="catalytic activity">
    <reaction evidence="1 18 19">
        <text>(6R)-NADHX = (6S)-NADHX</text>
        <dbReference type="Rhea" id="RHEA:32215"/>
        <dbReference type="ChEBI" id="CHEBI:64074"/>
        <dbReference type="ChEBI" id="CHEBI:64075"/>
        <dbReference type="EC" id="5.1.99.6"/>
    </reaction>
</comment>
<evidence type="ECO:0000313" key="22">
    <source>
        <dbReference type="EMBL" id="HIU02283.1"/>
    </source>
</evidence>
<dbReference type="GO" id="GO:0110051">
    <property type="term" value="P:metabolite repair"/>
    <property type="evidence" value="ECO:0007669"/>
    <property type="project" value="TreeGrafter"/>
</dbReference>
<comment type="subunit">
    <text evidence="17">Homotetramer.</text>
</comment>
<dbReference type="SUPFAM" id="SSF53613">
    <property type="entry name" value="Ribokinase-like"/>
    <property type="match status" value="1"/>
</dbReference>
<dbReference type="InterPro" id="IPR004443">
    <property type="entry name" value="YjeF_N_dom"/>
</dbReference>
<feature type="binding site" evidence="18">
    <location>
        <position position="120"/>
    </location>
    <ligand>
        <name>K(+)</name>
        <dbReference type="ChEBI" id="CHEBI:29103"/>
    </ligand>
</feature>
<dbReference type="GO" id="GO:0052855">
    <property type="term" value="F:ADP-dependent NAD(P)H-hydrate dehydratase activity"/>
    <property type="evidence" value="ECO:0007669"/>
    <property type="project" value="UniProtKB-UniRule"/>
</dbReference>